<dbReference type="InterPro" id="IPR005077">
    <property type="entry name" value="Peptidase_C11"/>
</dbReference>
<proteinExistence type="predicted"/>
<dbReference type="EMBL" id="HBKQ01043895">
    <property type="protein sequence ID" value="CAE2268244.1"/>
    <property type="molecule type" value="Transcribed_RNA"/>
</dbReference>
<keyword evidence="2" id="KW-0732">Signal</keyword>
<dbReference type="PANTHER" id="PTHR37835:SF1">
    <property type="entry name" value="ALPHA-CLOSTRIPAIN"/>
    <property type="match status" value="1"/>
</dbReference>
<feature type="compositionally biased region" description="Basic and acidic residues" evidence="1">
    <location>
        <begin position="172"/>
        <end position="189"/>
    </location>
</feature>
<sequence>MKLFTSAFALAAGTLAIATSRNGSAVAETPNVCFIVYQMADNNLEYFIREDNLEIIESCAVEKENFFTWIYFDGLNTEWWQLDENEPLESVWEKDGSALLSGDKYEGSQYLTYRHDLKKMVSNTKLQGEQNGDDPETVYDFLTVALENCVSKGASEFMLTLSSHGGGFHGFGGDEHPERERRRGRTARRDLTQSNADLAGAIRRALQDVDGAPDALDVLGFDACLMMSVSALAEYEDVAKYYLASEATEPGHGWAYKQMCDTKSAVQVATDIHENFLSQMQDFDEHLTPKTLALVDTAKASEFQRKLEAFARDLKAAIEADDDPDFYALLQHSRTSAVSFESVLDAPGTDAKTAMDVGSFFESFDDLCGPKAGTDLRASLDAVKVAYNDMYVVQGNGPGTPPATGMHVMWPKKKEYKVKANFFDSYVFNNRAVTAAVPDFFDMVQTFVLSSSPSTKSNAGTTCAKSAQSDVKPMWEGQLLLNPTISSEDGIVTVQSDIATSTDDVIVEYGINGTEWLFLPGRRRQRRDLKLSKVHYSGGTEHPVLAAGSMRSLLARRGLSSANRRAHQITRRDVEEGHLFVYGGGVYGTYSGSTFVANGARGFYFLKDSDNLTPIYLKTSPSGTAGQKYGEIPVMYFPEEADIKSEDLSYETTLEEALERGGRFGALTFGLDEEQTEQGATLTTGFALMTNADNSTDSTISETPPSAGGRIVPIMYVDGVADGVSYSEILGGVDQTVIEWNKDQEFDLLVMTPEESLMNFGLNRSSVLVDMYAFDYDKIDDWDNLEIGKGFDKHSFSVEIDVKTIYGSVAALRKPETWIMSLATMIGMYCL</sequence>
<gene>
    <name evidence="3" type="ORF">OAUR00152_LOCUS30300</name>
</gene>
<dbReference type="Gene3D" id="3.40.50.11970">
    <property type="match status" value="1"/>
</dbReference>
<feature type="chain" id="PRO_5031461538" evidence="2">
    <location>
        <begin position="17"/>
        <end position="831"/>
    </location>
</feature>
<reference evidence="3" key="1">
    <citation type="submission" date="2021-01" db="EMBL/GenBank/DDBJ databases">
        <authorList>
            <person name="Corre E."/>
            <person name="Pelletier E."/>
            <person name="Niang G."/>
            <person name="Scheremetjew M."/>
            <person name="Finn R."/>
            <person name="Kale V."/>
            <person name="Holt S."/>
            <person name="Cochrane G."/>
            <person name="Meng A."/>
            <person name="Brown T."/>
            <person name="Cohen L."/>
        </authorList>
    </citation>
    <scope>NUCLEOTIDE SEQUENCE</scope>
    <source>
        <strain evidence="3">Isolate 1302-5</strain>
    </source>
</reference>
<evidence type="ECO:0000256" key="2">
    <source>
        <dbReference type="SAM" id="SignalP"/>
    </source>
</evidence>
<accession>A0A7S4JMJ4</accession>
<feature type="signal peptide" evidence="2">
    <location>
        <begin position="1"/>
        <end position="16"/>
    </location>
</feature>
<protein>
    <submittedName>
        <fullName evidence="3">Uncharacterized protein</fullName>
    </submittedName>
</protein>
<evidence type="ECO:0000313" key="3">
    <source>
        <dbReference type="EMBL" id="CAE2268244.1"/>
    </source>
</evidence>
<dbReference type="AlphaFoldDB" id="A0A7S4JMJ4"/>
<dbReference type="Pfam" id="PF03415">
    <property type="entry name" value="Peptidase_C11"/>
    <property type="match status" value="1"/>
</dbReference>
<name>A0A7S4JMJ4_9STRA</name>
<feature type="region of interest" description="Disordered" evidence="1">
    <location>
        <begin position="169"/>
        <end position="189"/>
    </location>
</feature>
<evidence type="ECO:0000256" key="1">
    <source>
        <dbReference type="SAM" id="MobiDB-lite"/>
    </source>
</evidence>
<dbReference type="PANTHER" id="PTHR37835">
    <property type="entry name" value="ALPHA-CLOSTRIPAIN"/>
    <property type="match status" value="1"/>
</dbReference>
<organism evidence="3">
    <name type="scientific">Odontella aurita</name>
    <dbReference type="NCBI Taxonomy" id="265563"/>
    <lineage>
        <taxon>Eukaryota</taxon>
        <taxon>Sar</taxon>
        <taxon>Stramenopiles</taxon>
        <taxon>Ochrophyta</taxon>
        <taxon>Bacillariophyta</taxon>
        <taxon>Mediophyceae</taxon>
        <taxon>Biddulphiophycidae</taxon>
        <taxon>Eupodiscales</taxon>
        <taxon>Odontellaceae</taxon>
        <taxon>Odontella</taxon>
    </lineage>
</organism>